<feature type="region of interest" description="Disordered" evidence="2">
    <location>
        <begin position="321"/>
        <end position="374"/>
    </location>
</feature>
<accession>A0A8R1YAX9</accession>
<evidence type="ECO:0000313" key="4">
    <source>
        <dbReference type="Proteomes" id="UP000005239"/>
    </source>
</evidence>
<feature type="compositionally biased region" description="Low complexity" evidence="2">
    <location>
        <begin position="1943"/>
        <end position="1955"/>
    </location>
</feature>
<dbReference type="Proteomes" id="UP000005239">
    <property type="component" value="Unassembled WGS sequence"/>
</dbReference>
<feature type="compositionally biased region" description="Polar residues" evidence="2">
    <location>
        <begin position="287"/>
        <end position="308"/>
    </location>
</feature>
<feature type="region of interest" description="Disordered" evidence="2">
    <location>
        <begin position="1905"/>
        <end position="1987"/>
    </location>
</feature>
<keyword evidence="1" id="KW-0175">Coiled coil</keyword>
<feature type="compositionally biased region" description="Basic residues" evidence="2">
    <location>
        <begin position="602"/>
        <end position="611"/>
    </location>
</feature>
<proteinExistence type="predicted"/>
<feature type="compositionally biased region" description="Polar residues" evidence="2">
    <location>
        <begin position="321"/>
        <end position="344"/>
    </location>
</feature>
<dbReference type="PANTHER" id="PTHR34402">
    <property type="entry name" value="PROTEIN CBG02762"/>
    <property type="match status" value="1"/>
</dbReference>
<feature type="compositionally biased region" description="Basic and acidic residues" evidence="2">
    <location>
        <begin position="1413"/>
        <end position="1423"/>
    </location>
</feature>
<feature type="compositionally biased region" description="Acidic residues" evidence="2">
    <location>
        <begin position="41"/>
        <end position="54"/>
    </location>
</feature>
<evidence type="ECO:0000313" key="3">
    <source>
        <dbReference type="EnsemblMetazoa" id="PPA10769.1"/>
    </source>
</evidence>
<reference evidence="4" key="1">
    <citation type="journal article" date="2008" name="Nat. Genet.">
        <title>The Pristionchus pacificus genome provides a unique perspective on nematode lifestyle and parasitism.</title>
        <authorList>
            <person name="Dieterich C."/>
            <person name="Clifton S.W."/>
            <person name="Schuster L.N."/>
            <person name="Chinwalla A."/>
            <person name="Delehaunty K."/>
            <person name="Dinkelacker I."/>
            <person name="Fulton L."/>
            <person name="Fulton R."/>
            <person name="Godfrey J."/>
            <person name="Minx P."/>
            <person name="Mitreva M."/>
            <person name="Roeseler W."/>
            <person name="Tian H."/>
            <person name="Witte H."/>
            <person name="Yang S.P."/>
            <person name="Wilson R.K."/>
            <person name="Sommer R.J."/>
        </authorList>
    </citation>
    <scope>NUCLEOTIDE SEQUENCE [LARGE SCALE GENOMIC DNA]</scope>
    <source>
        <strain evidence="4">PS312</strain>
    </source>
</reference>
<name>A0A2A6BP15_PRIPA</name>
<evidence type="ECO:0000256" key="1">
    <source>
        <dbReference type="SAM" id="Coils"/>
    </source>
</evidence>
<sequence length="2152" mass="242408">MDENDNERCYSTCESENGDENEEESDSDESSEMNESPERSEGEEEVEEEVEEEQPVPPTVSRCSALERLEFEQKLADEYEKRRAAAEAKYNAQLLLFRADPRFELHEKADPTNIFQLCRPGTPDTISMKDAFDELNPSIRFTPYPMDARWDANFKQWPLKCVLCDSTVEAGYVVEHFFNNTHYNKVCDRGAAVSYPAVNYWMGKMIRCDSPLKFRISPREMPRIMSVGRRKSPMMSVRIPPDLLTGGGGNDQSNDNQRGQARETSDEIARDDDSASEKPVEKRARNESMSTPHSPSATTGQQPAASSFSADAIWQQNQSIPHSSPIAVQQSHSSSSVNTEQQPDPNIGSINGGVDGPTKEADKNVEISESTREINRLKTENAELRRLKEELSHTNNNLNEELERTKKQGEVCLDKECELTALLTEQIREGTLERTIAERRNRELTETNAALTEALDEIKRKDEKIEELEVVIHKMRRDGEIRETKLERALRANAFIEGKFKEMKTQKSDDIASELKDLQHQFTKLKEGLEKEKRADDRRTTRDVMGLFQANVDLKKKLEEKTKTTELIRTNEVITLDDDDEPSTSSGGGRRRSGPSQEQPRRSGRARKPLSFKRNAIAGDMSTIEQPIEKIAKNEEKALPDPPRPPPPSLDVEDLRRKMNRKPLATPNYVVPSKRRIDSPPREVVTWNGLEEELHKSDLEKLELTEGSCGTNRADNGAIDEHTSNVNELNAEILELRRNEVTTKKRMDALLQVNVSIVEKFQELRKKAKASKDFGDILREKSDLKESYEKMAKEVSRLKEGLEMEKRKQNRTNCRELMLFHENIELKKKLEETNKRNEHFTGGMAQLLAQCGIPQLQPLPMLQQQQQLLQPDPPAGPSSSVAAHIPRNMIMSRRIVDEITVDSHGSRTETSTMNNESLVRSVIERPPGERRQREQMNDEAPTLASDLAEVKLQLRTKEDMFQRACRATREAELRAERAEKFLDAKREVLEDSSKNEELETRLAELTTQLTEARTNNNDLKQENSVLKKSLEEAWRKVDAVRAEEGHKNWQLQQQLQHIRQSVMGAGPSFGAGPHQWMQSAQPAGLFPGSYAGGPFAGPYAGPAMPQLVTPKRPARLSETAHPTNILEPCRPSVVGAIAFDAAIAQIEAKYNECRARGLPTVSKLLANHFKKYECPSTNVICSLCDERVEHQSIFFHFKSQQHMNKKRNAIAGDDSDSEQPVEKIAKNEEKSIPPSPFATIQLSRFSSTDAENLMKTYENCRALSEARYRSATKNEASDGSKKDAENNELALENDRLKLQIAELRTKEDKFNSLKEIVEVSNCRSQHELYGPAAMEKENENEAAPAWASSNKMCEWKGVYAPHHLIFKEDLTSLPYLIYRGLSSSHQGMEKPATADRRSSTKRDAIDSSDSEQPGEKIARKEENSIPSSSPATVQQSPSSSPSDAEIQQNLMKTYERYRAISEAVYRERKSIDSKNDGVDSAKKEEEKGELARENYRLKHEIAELRSKEDKLNSFINDLTRANNALKNALEQEQKKTQKLNTIIDELTCQDIYTQNGKLEVARRNEEDSGNRELNKLASENAGLKEALDVERKELEDSINRERVCIRETLNLKDQLDIANKRQDEGNKRESDLTLKNSSLKDALEVERRELEDSINRERACIRENLILKDQLEMAKKKEDDASNKERDLISENSGLRDELEAEKKNGENSISRERDLIREISGLRDELEAEKKNGENSISRERDSTQQNLALKEQLEVANKMVLKGNNREGELTQEIFGLNEELNVKRNRADDLAQQNSALQQELEEIKRKADEGQKRDRERFDELTSKLAQLELQLQQHQPAVQQELQQNGHSHRGMLIAGTLLSALCYLIAPHNSMPVDFDDVTDEPMAAVPDEDGDVEVPLEEEVVEQRILRKRREKTTSMTSMTTVTTPAGGEKQGGGKQAPPSASSSTPAASRRRSPDAASRANSAVSTASTMARYPKRQPAKPAFVSTPRLVLRATAAATAATGGVAVEDNGGKDNSFWSVLTGGIAVKDKSGKATAAAAAGRGSATAAASTSSSTRLICEICDAKQGNKRAFRSCVGIERHLVTVHSLKLTHGLVKHLSVDHQVQMRRADVTFPCDQCTFRCHRYHELEAHLNKQHRKAPASASTD</sequence>
<feature type="compositionally biased region" description="Acidic residues" evidence="2">
    <location>
        <begin position="16"/>
        <end position="32"/>
    </location>
</feature>
<feature type="region of interest" description="Disordered" evidence="2">
    <location>
        <begin position="226"/>
        <end position="308"/>
    </location>
</feature>
<feature type="coiled-coil region" evidence="1">
    <location>
        <begin position="1487"/>
        <end position="1549"/>
    </location>
</feature>
<feature type="coiled-coil region" evidence="1">
    <location>
        <begin position="781"/>
        <end position="808"/>
    </location>
</feature>
<feature type="compositionally biased region" description="Pro residues" evidence="2">
    <location>
        <begin position="640"/>
        <end position="649"/>
    </location>
</feature>
<feature type="coiled-coil region" evidence="1">
    <location>
        <begin position="719"/>
        <end position="746"/>
    </location>
</feature>
<feature type="compositionally biased region" description="Low complexity" evidence="2">
    <location>
        <begin position="1921"/>
        <end position="1935"/>
    </location>
</feature>
<feature type="region of interest" description="Disordered" evidence="2">
    <location>
        <begin position="1384"/>
        <end position="1445"/>
    </location>
</feature>
<protein>
    <submittedName>
        <fullName evidence="3">C2H2-type domain-containing protein</fullName>
    </submittedName>
</protein>
<dbReference type="SMART" id="SM00355">
    <property type="entry name" value="ZnF_C2H2"/>
    <property type="match status" value="4"/>
</dbReference>
<feature type="compositionally biased region" description="Basic and acidic residues" evidence="2">
    <location>
        <begin position="260"/>
        <end position="286"/>
    </location>
</feature>
<feature type="region of interest" description="Disordered" evidence="2">
    <location>
        <begin position="573"/>
        <end position="625"/>
    </location>
</feature>
<feature type="coiled-coil region" evidence="1">
    <location>
        <begin position="1783"/>
        <end position="1835"/>
    </location>
</feature>
<feature type="compositionally biased region" description="Basic and acidic residues" evidence="2">
    <location>
        <begin position="1392"/>
        <end position="1405"/>
    </location>
</feature>
<feature type="region of interest" description="Disordered" evidence="2">
    <location>
        <begin position="1674"/>
        <end position="1710"/>
    </location>
</feature>
<feature type="region of interest" description="Disordered" evidence="2">
    <location>
        <begin position="1"/>
        <end position="62"/>
    </location>
</feature>
<feature type="compositionally biased region" description="Basic and acidic residues" evidence="2">
    <location>
        <begin position="357"/>
        <end position="374"/>
    </location>
</feature>
<gene>
    <name evidence="3" type="primary">WBGene00100323</name>
</gene>
<dbReference type="EnsemblMetazoa" id="PPA10769.1">
    <property type="protein sequence ID" value="PPA10769.1"/>
    <property type="gene ID" value="WBGene00100323"/>
</dbReference>
<reference evidence="3" key="2">
    <citation type="submission" date="2022-06" db="UniProtKB">
        <authorList>
            <consortium name="EnsemblMetazoa"/>
        </authorList>
    </citation>
    <scope>IDENTIFICATION</scope>
    <source>
        <strain evidence="3">PS312</strain>
    </source>
</reference>
<feature type="coiled-coil region" evidence="1">
    <location>
        <begin position="988"/>
        <end position="1029"/>
    </location>
</feature>
<dbReference type="InterPro" id="IPR013087">
    <property type="entry name" value="Znf_C2H2_type"/>
</dbReference>
<feature type="coiled-coil region" evidence="1">
    <location>
        <begin position="434"/>
        <end position="478"/>
    </location>
</feature>
<dbReference type="PROSITE" id="PS00028">
    <property type="entry name" value="ZINC_FINGER_C2H2_1"/>
    <property type="match status" value="1"/>
</dbReference>
<feature type="coiled-coil region" evidence="1">
    <location>
        <begin position="1573"/>
        <end position="1600"/>
    </location>
</feature>
<feature type="compositionally biased region" description="Polar residues" evidence="2">
    <location>
        <begin position="1424"/>
        <end position="1445"/>
    </location>
</feature>
<feature type="region of interest" description="Disordered" evidence="2">
    <location>
        <begin position="635"/>
        <end position="654"/>
    </location>
</feature>
<evidence type="ECO:0000256" key="2">
    <source>
        <dbReference type="SAM" id="MobiDB-lite"/>
    </source>
</evidence>
<dbReference type="PANTHER" id="PTHR34402:SF1">
    <property type="entry name" value="PROTEIN CBG02762"/>
    <property type="match status" value="1"/>
</dbReference>
<keyword evidence="4" id="KW-1185">Reference proteome</keyword>
<accession>A0A2A6BP15</accession>
<organism evidence="3 4">
    <name type="scientific">Pristionchus pacificus</name>
    <name type="common">Parasitic nematode worm</name>
    <dbReference type="NCBI Taxonomy" id="54126"/>
    <lineage>
        <taxon>Eukaryota</taxon>
        <taxon>Metazoa</taxon>
        <taxon>Ecdysozoa</taxon>
        <taxon>Nematoda</taxon>
        <taxon>Chromadorea</taxon>
        <taxon>Rhabditida</taxon>
        <taxon>Rhabditina</taxon>
        <taxon>Diplogasteromorpha</taxon>
        <taxon>Diplogasteroidea</taxon>
        <taxon>Neodiplogasteridae</taxon>
        <taxon>Pristionchus</taxon>
    </lineage>
</organism>